<evidence type="ECO:0000313" key="3">
    <source>
        <dbReference type="Proteomes" id="UP000256304"/>
    </source>
</evidence>
<sequence>MIVIMKHLHEGHLYWPETMKPQQPAVYPQLAEAITTDVAIIGGGMSGAICGYILSRSGLTTALFERGQIGSGSSLANTGLLQYCNDIMLCDLADQIGEGAAVQFYKGCKQAVEQLGELAAELGTSSEFASRSSLYFASTEQDVPRLKREYKLLKQHQFEVEYLEPEEIAARFSFRKPGAIVTHGDASVNPSRFVHSLIDSAAKRFGLAVFEQTELSTAKRSNPGNRDSSRGWHILKSSTGYEVRAKHVIYAVGYEPEELRGKLVKSVMNRTYAIVTSPQPELYEMFSRYLFWETARPYSYMRFLEDKRMIAGGGDDESKVLLTSESALRKESEKVLGFIEGLFPTIQASIDYEWNATFALSRDELPFIGADPHTPGIYYCLGYGGNGTVYSMMGSHILHHLITGRDHPLASIVALDRASLLKV</sequence>
<accession>A0A3D9SD60</accession>
<gene>
    <name evidence="2" type="ORF">A8990_10394</name>
</gene>
<dbReference type="PANTHER" id="PTHR13847:SF201">
    <property type="entry name" value="PUTATIBE OXIDOREDUCTASE"/>
    <property type="match status" value="1"/>
</dbReference>
<organism evidence="2 3">
    <name type="scientific">Paenibacillus taihuensis</name>
    <dbReference type="NCBI Taxonomy" id="1156355"/>
    <lineage>
        <taxon>Bacteria</taxon>
        <taxon>Bacillati</taxon>
        <taxon>Bacillota</taxon>
        <taxon>Bacilli</taxon>
        <taxon>Bacillales</taxon>
        <taxon>Paenibacillaceae</taxon>
        <taxon>Paenibacillus</taxon>
    </lineage>
</organism>
<dbReference type="Proteomes" id="UP000256304">
    <property type="component" value="Unassembled WGS sequence"/>
</dbReference>
<dbReference type="AlphaFoldDB" id="A0A3D9SD60"/>
<dbReference type="Pfam" id="PF01266">
    <property type="entry name" value="DAO"/>
    <property type="match status" value="1"/>
</dbReference>
<dbReference type="GO" id="GO:0005737">
    <property type="term" value="C:cytoplasm"/>
    <property type="evidence" value="ECO:0007669"/>
    <property type="project" value="TreeGrafter"/>
</dbReference>
<protein>
    <submittedName>
        <fullName evidence="2">Glycine/D-amino acid oxidase-like deaminating enzyme</fullName>
    </submittedName>
</protein>
<feature type="domain" description="FAD dependent oxidoreductase" evidence="1">
    <location>
        <begin position="37"/>
        <end position="397"/>
    </location>
</feature>
<reference evidence="2 3" key="1">
    <citation type="submission" date="2018-08" db="EMBL/GenBank/DDBJ databases">
        <title>Genomic Encyclopedia of Type Strains, Phase III (KMG-III): the genomes of soil and plant-associated and newly described type strains.</title>
        <authorList>
            <person name="Whitman W."/>
        </authorList>
    </citation>
    <scope>NUCLEOTIDE SEQUENCE [LARGE SCALE GENOMIC DNA]</scope>
    <source>
        <strain evidence="2 3">CGMCC 1.10966</strain>
    </source>
</reference>
<evidence type="ECO:0000259" key="1">
    <source>
        <dbReference type="Pfam" id="PF01266"/>
    </source>
</evidence>
<keyword evidence="3" id="KW-1185">Reference proteome</keyword>
<dbReference type="SUPFAM" id="SSF51905">
    <property type="entry name" value="FAD/NAD(P)-binding domain"/>
    <property type="match status" value="1"/>
</dbReference>
<dbReference type="InterPro" id="IPR006076">
    <property type="entry name" value="FAD-dep_OxRdtase"/>
</dbReference>
<evidence type="ECO:0000313" key="2">
    <source>
        <dbReference type="EMBL" id="REE92796.1"/>
    </source>
</evidence>
<dbReference type="InterPro" id="IPR036188">
    <property type="entry name" value="FAD/NAD-bd_sf"/>
</dbReference>
<dbReference type="EMBL" id="QTTN01000003">
    <property type="protein sequence ID" value="REE92796.1"/>
    <property type="molecule type" value="Genomic_DNA"/>
</dbReference>
<proteinExistence type="predicted"/>
<name>A0A3D9SD60_9BACL</name>
<dbReference type="Gene3D" id="3.50.50.60">
    <property type="entry name" value="FAD/NAD(P)-binding domain"/>
    <property type="match status" value="1"/>
</dbReference>
<dbReference type="PANTHER" id="PTHR13847">
    <property type="entry name" value="SARCOSINE DEHYDROGENASE-RELATED"/>
    <property type="match status" value="1"/>
</dbReference>
<dbReference type="Gene3D" id="3.30.9.10">
    <property type="entry name" value="D-Amino Acid Oxidase, subunit A, domain 2"/>
    <property type="match status" value="1"/>
</dbReference>
<comment type="caution">
    <text evidence="2">The sequence shown here is derived from an EMBL/GenBank/DDBJ whole genome shotgun (WGS) entry which is preliminary data.</text>
</comment>